<evidence type="ECO:0000256" key="6">
    <source>
        <dbReference type="ARBA" id="ARBA00023136"/>
    </source>
</evidence>
<evidence type="ECO:0000313" key="13">
    <source>
        <dbReference type="EMBL" id="KIW48562.1"/>
    </source>
</evidence>
<feature type="transmembrane region" description="Helical" evidence="11">
    <location>
        <begin position="12"/>
        <end position="31"/>
    </location>
</feature>
<dbReference type="GeneID" id="27353209"/>
<organism evidence="13 14">
    <name type="scientific">Exophiala oligosperma</name>
    <dbReference type="NCBI Taxonomy" id="215243"/>
    <lineage>
        <taxon>Eukaryota</taxon>
        <taxon>Fungi</taxon>
        <taxon>Dikarya</taxon>
        <taxon>Ascomycota</taxon>
        <taxon>Pezizomycotina</taxon>
        <taxon>Eurotiomycetes</taxon>
        <taxon>Chaetothyriomycetidae</taxon>
        <taxon>Chaetothyriales</taxon>
        <taxon>Herpotrichiellaceae</taxon>
        <taxon>Exophiala</taxon>
    </lineage>
</organism>
<dbReference type="OrthoDB" id="3824970at2759"/>
<accession>A0A0D2CFD9</accession>
<keyword evidence="6 11" id="KW-0472">Membrane</keyword>
<dbReference type="Gene3D" id="1.10.8.10">
    <property type="entry name" value="DNA helicase RuvA subunit, C-terminal domain"/>
    <property type="match status" value="1"/>
</dbReference>
<comment type="similarity">
    <text evidence="8">Belongs to the CUE1 family.</text>
</comment>
<evidence type="ECO:0000256" key="11">
    <source>
        <dbReference type="SAM" id="Phobius"/>
    </source>
</evidence>
<feature type="region of interest" description="Disordered" evidence="10">
    <location>
        <begin position="94"/>
        <end position="131"/>
    </location>
</feature>
<proteinExistence type="inferred from homology"/>
<evidence type="ECO:0000256" key="10">
    <source>
        <dbReference type="SAM" id="MobiDB-lite"/>
    </source>
</evidence>
<keyword evidence="3" id="KW-0833">Ubl conjugation pathway</keyword>
<keyword evidence="14" id="KW-1185">Reference proteome</keyword>
<evidence type="ECO:0000256" key="8">
    <source>
        <dbReference type="ARBA" id="ARBA00061383"/>
    </source>
</evidence>
<evidence type="ECO:0000313" key="14">
    <source>
        <dbReference type="Proteomes" id="UP000053342"/>
    </source>
</evidence>
<evidence type="ECO:0000259" key="12">
    <source>
        <dbReference type="PROSITE" id="PS51140"/>
    </source>
</evidence>
<feature type="domain" description="CUE" evidence="12">
    <location>
        <begin position="53"/>
        <end position="98"/>
    </location>
</feature>
<keyword evidence="5 11" id="KW-1133">Transmembrane helix</keyword>
<dbReference type="EMBL" id="KN847332">
    <property type="protein sequence ID" value="KIW48562.1"/>
    <property type="molecule type" value="Genomic_DNA"/>
</dbReference>
<keyword evidence="2 11" id="KW-0812">Transmembrane</keyword>
<feature type="region of interest" description="Disordered" evidence="10">
    <location>
        <begin position="144"/>
        <end position="175"/>
    </location>
</feature>
<evidence type="ECO:0000256" key="5">
    <source>
        <dbReference type="ARBA" id="ARBA00022989"/>
    </source>
</evidence>
<dbReference type="AlphaFoldDB" id="A0A0D2CFD9"/>
<dbReference type="InterPro" id="IPR003892">
    <property type="entry name" value="CUE"/>
</dbReference>
<dbReference type="Pfam" id="PF02845">
    <property type="entry name" value="CUE"/>
    <property type="match status" value="1"/>
</dbReference>
<evidence type="ECO:0000256" key="4">
    <source>
        <dbReference type="ARBA" id="ARBA00022824"/>
    </source>
</evidence>
<dbReference type="GO" id="GO:0005789">
    <property type="term" value="C:endoplasmic reticulum membrane"/>
    <property type="evidence" value="ECO:0007669"/>
    <property type="project" value="UniProtKB-SubCell"/>
</dbReference>
<sequence>MSSPVEEEATISIPSLAFVAVLGYFIYRYFFSAPRDGPDGSPSSSSRNNGLRFTPAQVEQIAQMFPQLNRRDIMWDLHRNRGSVQATTERVLTGHGLDPAPPSFQPPISFTNPPANTTNSSTTPPLKSLPPDLITRYNLQAKVNAKGKEKEEDSPAPGWASSKEARQKMLQRRRDEMILEARRKLQERDQGTPAFPSS</sequence>
<dbReference type="CDD" id="cd14424">
    <property type="entry name" value="CUE_Cue1p_like"/>
    <property type="match status" value="1"/>
</dbReference>
<dbReference type="FunFam" id="1.10.8.10:FF:000050">
    <property type="entry name" value="Related to AMFR protein"/>
    <property type="match status" value="1"/>
</dbReference>
<dbReference type="PROSITE" id="PS51140">
    <property type="entry name" value="CUE"/>
    <property type="match status" value="1"/>
</dbReference>
<comment type="subcellular location">
    <subcellularLocation>
        <location evidence="7">Endomembrane system</location>
        <topology evidence="7">Single-pass membrane protein</topology>
    </subcellularLocation>
    <subcellularLocation>
        <location evidence="1">Endoplasmic reticulum membrane</location>
    </subcellularLocation>
</comment>
<keyword evidence="4" id="KW-0256">Endoplasmic reticulum</keyword>
<protein>
    <recommendedName>
        <fullName evidence="9">Coupling of ubiquitin conjugation to ER degradation protein 1</fullName>
    </recommendedName>
</protein>
<feature type="compositionally biased region" description="Basic and acidic residues" evidence="10">
    <location>
        <begin position="163"/>
        <end position="175"/>
    </location>
</feature>
<name>A0A0D2CFD9_9EURO</name>
<evidence type="ECO:0000256" key="7">
    <source>
        <dbReference type="ARBA" id="ARBA00037847"/>
    </source>
</evidence>
<dbReference type="HOGENOM" id="CLU_083690_1_0_1"/>
<evidence type="ECO:0000256" key="9">
    <source>
        <dbReference type="ARBA" id="ARBA00072899"/>
    </source>
</evidence>
<dbReference type="Proteomes" id="UP000053342">
    <property type="component" value="Unassembled WGS sequence"/>
</dbReference>
<gene>
    <name evidence="13" type="ORF">PV06_01135</name>
</gene>
<feature type="compositionally biased region" description="Low complexity" evidence="10">
    <location>
        <begin position="111"/>
        <end position="131"/>
    </location>
</feature>
<reference evidence="13 14" key="1">
    <citation type="submission" date="2015-01" db="EMBL/GenBank/DDBJ databases">
        <title>The Genome Sequence of Exophiala oligosperma CBS72588.</title>
        <authorList>
            <consortium name="The Broad Institute Genomics Platform"/>
            <person name="Cuomo C."/>
            <person name="de Hoog S."/>
            <person name="Gorbushina A."/>
            <person name="Stielow B."/>
            <person name="Teixiera M."/>
            <person name="Abouelleil A."/>
            <person name="Chapman S.B."/>
            <person name="Priest M."/>
            <person name="Young S.K."/>
            <person name="Wortman J."/>
            <person name="Nusbaum C."/>
            <person name="Birren B."/>
        </authorList>
    </citation>
    <scope>NUCLEOTIDE SEQUENCE [LARGE SCALE GENOMIC DNA]</scope>
    <source>
        <strain evidence="13 14">CBS 72588</strain>
    </source>
</reference>
<dbReference type="GO" id="GO:0043130">
    <property type="term" value="F:ubiquitin binding"/>
    <property type="evidence" value="ECO:0007669"/>
    <property type="project" value="InterPro"/>
</dbReference>
<dbReference type="STRING" id="215243.A0A0D2CFD9"/>
<evidence type="ECO:0000256" key="2">
    <source>
        <dbReference type="ARBA" id="ARBA00022692"/>
    </source>
</evidence>
<evidence type="ECO:0000256" key="3">
    <source>
        <dbReference type="ARBA" id="ARBA00022786"/>
    </source>
</evidence>
<evidence type="ECO:0000256" key="1">
    <source>
        <dbReference type="ARBA" id="ARBA00004586"/>
    </source>
</evidence>
<dbReference type="RefSeq" id="XP_016268778.1">
    <property type="nucleotide sequence ID" value="XM_016401725.1"/>
</dbReference>
<dbReference type="VEuPathDB" id="FungiDB:PV06_01135"/>